<dbReference type="Proteomes" id="UP000008144">
    <property type="component" value="Unassembled WGS sequence"/>
</dbReference>
<evidence type="ECO:0000313" key="1">
    <source>
        <dbReference type="Ensembl" id="ENSCINP00000032449.1"/>
    </source>
</evidence>
<evidence type="ECO:0000313" key="2">
    <source>
        <dbReference type="Proteomes" id="UP000008144"/>
    </source>
</evidence>
<proteinExistence type="predicted"/>
<reference evidence="1" key="2">
    <citation type="submission" date="2025-08" db="UniProtKB">
        <authorList>
            <consortium name="Ensembl"/>
        </authorList>
    </citation>
    <scope>IDENTIFICATION</scope>
</reference>
<accession>H2XS15</accession>
<sequence>MQSHVLCILFNMKSSKFGCKINGKCFREE</sequence>
<keyword evidence="2" id="KW-1185">Reference proteome</keyword>
<dbReference type="Ensembl" id="ENSCINT00000037162.1">
    <property type="protein sequence ID" value="ENSCINP00000032449.1"/>
    <property type="gene ID" value="ENSCING00000021055.1"/>
</dbReference>
<reference evidence="2" key="1">
    <citation type="journal article" date="2002" name="Science">
        <title>The draft genome of Ciona intestinalis: insights into chordate and vertebrate origins.</title>
        <authorList>
            <person name="Dehal P."/>
            <person name="Satou Y."/>
            <person name="Campbell R.K."/>
            <person name="Chapman J."/>
            <person name="Degnan B."/>
            <person name="De Tomaso A."/>
            <person name="Davidson B."/>
            <person name="Di Gregorio A."/>
            <person name="Gelpke M."/>
            <person name="Goodstein D.M."/>
            <person name="Harafuji N."/>
            <person name="Hastings K.E."/>
            <person name="Ho I."/>
            <person name="Hotta K."/>
            <person name="Huang W."/>
            <person name="Kawashima T."/>
            <person name="Lemaire P."/>
            <person name="Martinez D."/>
            <person name="Meinertzhagen I.A."/>
            <person name="Necula S."/>
            <person name="Nonaka M."/>
            <person name="Putnam N."/>
            <person name="Rash S."/>
            <person name="Saiga H."/>
            <person name="Satake M."/>
            <person name="Terry A."/>
            <person name="Yamada L."/>
            <person name="Wang H.G."/>
            <person name="Awazu S."/>
            <person name="Azumi K."/>
            <person name="Boore J."/>
            <person name="Branno M."/>
            <person name="Chin-Bow S."/>
            <person name="DeSantis R."/>
            <person name="Doyle S."/>
            <person name="Francino P."/>
            <person name="Keys D.N."/>
            <person name="Haga S."/>
            <person name="Hayashi H."/>
            <person name="Hino K."/>
            <person name="Imai K.S."/>
            <person name="Inaba K."/>
            <person name="Kano S."/>
            <person name="Kobayashi K."/>
            <person name="Kobayashi M."/>
            <person name="Lee B.I."/>
            <person name="Makabe K.W."/>
            <person name="Manohar C."/>
            <person name="Matassi G."/>
            <person name="Medina M."/>
            <person name="Mochizuki Y."/>
            <person name="Mount S."/>
            <person name="Morishita T."/>
            <person name="Miura S."/>
            <person name="Nakayama A."/>
            <person name="Nishizaka S."/>
            <person name="Nomoto H."/>
            <person name="Ohta F."/>
            <person name="Oishi K."/>
            <person name="Rigoutsos I."/>
            <person name="Sano M."/>
            <person name="Sasaki A."/>
            <person name="Sasakura Y."/>
            <person name="Shoguchi E."/>
            <person name="Shin-i T."/>
            <person name="Spagnuolo A."/>
            <person name="Stainier D."/>
            <person name="Suzuki M.M."/>
            <person name="Tassy O."/>
            <person name="Takatori N."/>
            <person name="Tokuoka M."/>
            <person name="Yagi K."/>
            <person name="Yoshizaki F."/>
            <person name="Wada S."/>
            <person name="Zhang C."/>
            <person name="Hyatt P.D."/>
            <person name="Larimer F."/>
            <person name="Detter C."/>
            <person name="Doggett N."/>
            <person name="Glavina T."/>
            <person name="Hawkins T."/>
            <person name="Richardson P."/>
            <person name="Lucas S."/>
            <person name="Kohara Y."/>
            <person name="Levine M."/>
            <person name="Satoh N."/>
            <person name="Rokhsar D.S."/>
        </authorList>
    </citation>
    <scope>NUCLEOTIDE SEQUENCE [LARGE SCALE GENOMIC DNA]</scope>
</reference>
<organism evidence="1 2">
    <name type="scientific">Ciona intestinalis</name>
    <name type="common">Transparent sea squirt</name>
    <name type="synonym">Ascidia intestinalis</name>
    <dbReference type="NCBI Taxonomy" id="7719"/>
    <lineage>
        <taxon>Eukaryota</taxon>
        <taxon>Metazoa</taxon>
        <taxon>Chordata</taxon>
        <taxon>Tunicata</taxon>
        <taxon>Ascidiacea</taxon>
        <taxon>Phlebobranchia</taxon>
        <taxon>Cionidae</taxon>
        <taxon>Ciona</taxon>
    </lineage>
</organism>
<dbReference type="HOGENOM" id="CLU_3410575_0_0_1"/>
<protein>
    <submittedName>
        <fullName evidence="1">Uncharacterized protein</fullName>
    </submittedName>
</protein>
<dbReference type="AlphaFoldDB" id="H2XS15"/>
<reference evidence="1" key="3">
    <citation type="submission" date="2025-09" db="UniProtKB">
        <authorList>
            <consortium name="Ensembl"/>
        </authorList>
    </citation>
    <scope>IDENTIFICATION</scope>
</reference>
<name>H2XS15_CIOIN</name>
<dbReference type="InParanoid" id="H2XS15"/>